<sequence>MENKTEGKFEQVKSELATSGQGGANQEHSVHKVAAPIEEVSYQLEGLTLTALACGSESHQPVLCLHGYLDNAASFIPLMQESHLLPNKRIIALEWPGHGHSSHRSIGAHYHFVDYVSDLLALFSLNDWPAIDIVAHSMGAMIASAFAAAFPEKVKSLTLIDAFGLLCAPEEQTTIQLREGLLSRHKSMLSAKPPKPTRSFSLNTAIKARMHVSDLTYEHAALIIQRSLIIEQTDLACIVSDDKVSELYRWRSDPRLRFISPYRLSLAQGQQLFSDIKCPIQLIYGDKGMKMVVTGLTHFSATDNKAATIKLTGGHHVHMEQSKALASLLNSFFNRIQTSV</sequence>
<feature type="compositionally biased region" description="Basic and acidic residues" evidence="3">
    <location>
        <begin position="1"/>
        <end position="13"/>
    </location>
</feature>
<dbReference type="InterPro" id="IPR050266">
    <property type="entry name" value="AB_hydrolase_sf"/>
</dbReference>
<dbReference type="PRINTS" id="PR00111">
    <property type="entry name" value="ABHYDROLASE"/>
</dbReference>
<reference evidence="5 6" key="1">
    <citation type="submission" date="2019-08" db="EMBL/GenBank/DDBJ databases">
        <title>Microbe sample from Colwellia echini.</title>
        <authorList>
            <person name="Christiansen L."/>
            <person name="Pathiraja D."/>
            <person name="Schultz-Johansen M."/>
            <person name="Choi I.-G."/>
            <person name="Stougaard P."/>
        </authorList>
    </citation>
    <scope>NUCLEOTIDE SEQUENCE [LARGE SCALE GENOMIC DNA]</scope>
    <source>
        <strain evidence="5 6">A3</strain>
    </source>
</reference>
<evidence type="ECO:0000256" key="2">
    <source>
        <dbReference type="ARBA" id="ARBA00022801"/>
    </source>
</evidence>
<comment type="caution">
    <text evidence="5">The sequence shown here is derived from an EMBL/GenBank/DDBJ whole genome shotgun (WGS) entry which is preliminary data.</text>
</comment>
<evidence type="ECO:0000259" key="4">
    <source>
        <dbReference type="Pfam" id="PF00561"/>
    </source>
</evidence>
<evidence type="ECO:0000313" key="6">
    <source>
        <dbReference type="Proteomes" id="UP000815846"/>
    </source>
</evidence>
<organism evidence="5 6">
    <name type="scientific">Colwellia echini</name>
    <dbReference type="NCBI Taxonomy" id="1982103"/>
    <lineage>
        <taxon>Bacteria</taxon>
        <taxon>Pseudomonadati</taxon>
        <taxon>Pseudomonadota</taxon>
        <taxon>Gammaproteobacteria</taxon>
        <taxon>Alteromonadales</taxon>
        <taxon>Colwelliaceae</taxon>
        <taxon>Colwellia</taxon>
    </lineage>
</organism>
<dbReference type="PANTHER" id="PTHR43798:SF14">
    <property type="entry name" value="SERINE HYDROLASE-LIKE PROTEIN DDB_G0286239"/>
    <property type="match status" value="1"/>
</dbReference>
<protein>
    <submittedName>
        <fullName evidence="5">Alpha/beta hydrolase</fullName>
    </submittedName>
</protein>
<dbReference type="InterPro" id="IPR000073">
    <property type="entry name" value="AB_hydrolase_1"/>
</dbReference>
<evidence type="ECO:0000256" key="3">
    <source>
        <dbReference type="SAM" id="MobiDB-lite"/>
    </source>
</evidence>
<comment type="similarity">
    <text evidence="1">Belongs to the AB hydrolase superfamily.</text>
</comment>
<name>A0ABY3MTI8_9GAMM</name>
<dbReference type="Pfam" id="PF00561">
    <property type="entry name" value="Abhydrolase_1"/>
    <property type="match status" value="1"/>
</dbReference>
<dbReference type="PANTHER" id="PTHR43798">
    <property type="entry name" value="MONOACYLGLYCEROL LIPASE"/>
    <property type="match status" value="1"/>
</dbReference>
<dbReference type="RefSeq" id="WP_101342972.1">
    <property type="nucleotide sequence ID" value="NZ_PJAI02000026.1"/>
</dbReference>
<dbReference type="GO" id="GO:0016787">
    <property type="term" value="F:hydrolase activity"/>
    <property type="evidence" value="ECO:0007669"/>
    <property type="project" value="UniProtKB-KW"/>
</dbReference>
<evidence type="ECO:0000313" key="5">
    <source>
        <dbReference type="EMBL" id="TYK64436.1"/>
    </source>
</evidence>
<gene>
    <name evidence="5" type="ORF">CWS31_015820</name>
</gene>
<dbReference type="Gene3D" id="3.40.50.1820">
    <property type="entry name" value="alpha/beta hydrolase"/>
    <property type="match status" value="1"/>
</dbReference>
<dbReference type="EMBL" id="PJAI02000026">
    <property type="protein sequence ID" value="TYK64436.1"/>
    <property type="molecule type" value="Genomic_DNA"/>
</dbReference>
<accession>A0ABY3MTI8</accession>
<dbReference type="SUPFAM" id="SSF53474">
    <property type="entry name" value="alpha/beta-Hydrolases"/>
    <property type="match status" value="1"/>
</dbReference>
<feature type="domain" description="AB hydrolase-1" evidence="4">
    <location>
        <begin position="61"/>
        <end position="179"/>
    </location>
</feature>
<proteinExistence type="inferred from homology"/>
<dbReference type="InterPro" id="IPR029058">
    <property type="entry name" value="AB_hydrolase_fold"/>
</dbReference>
<dbReference type="Proteomes" id="UP000815846">
    <property type="component" value="Unassembled WGS sequence"/>
</dbReference>
<keyword evidence="2 5" id="KW-0378">Hydrolase</keyword>
<evidence type="ECO:0000256" key="1">
    <source>
        <dbReference type="ARBA" id="ARBA00008645"/>
    </source>
</evidence>
<keyword evidence="6" id="KW-1185">Reference proteome</keyword>
<feature type="compositionally biased region" description="Polar residues" evidence="3">
    <location>
        <begin position="16"/>
        <end position="27"/>
    </location>
</feature>
<feature type="region of interest" description="Disordered" evidence="3">
    <location>
        <begin position="1"/>
        <end position="29"/>
    </location>
</feature>